<feature type="region of interest" description="Disordered" evidence="1">
    <location>
        <begin position="868"/>
        <end position="1095"/>
    </location>
</feature>
<feature type="compositionally biased region" description="Polar residues" evidence="1">
    <location>
        <begin position="1033"/>
        <end position="1043"/>
    </location>
</feature>
<dbReference type="AlphaFoldDB" id="A0A8S8ZTY2"/>
<organism evidence="2 3">
    <name type="scientific">Sordaria macrospora</name>
    <dbReference type="NCBI Taxonomy" id="5147"/>
    <lineage>
        <taxon>Eukaryota</taxon>
        <taxon>Fungi</taxon>
        <taxon>Dikarya</taxon>
        <taxon>Ascomycota</taxon>
        <taxon>Pezizomycotina</taxon>
        <taxon>Sordariomycetes</taxon>
        <taxon>Sordariomycetidae</taxon>
        <taxon>Sordariales</taxon>
        <taxon>Sordariaceae</taxon>
        <taxon>Sordaria</taxon>
    </lineage>
</organism>
<feature type="compositionally biased region" description="Low complexity" evidence="1">
    <location>
        <begin position="808"/>
        <end position="827"/>
    </location>
</feature>
<gene>
    <name evidence="2" type="ORF">SMACR_03393</name>
</gene>
<feature type="compositionally biased region" description="Low complexity" evidence="1">
    <location>
        <begin position="1006"/>
        <end position="1015"/>
    </location>
</feature>
<feature type="compositionally biased region" description="Basic and acidic residues" evidence="1">
    <location>
        <begin position="418"/>
        <end position="427"/>
    </location>
</feature>
<evidence type="ECO:0000256" key="1">
    <source>
        <dbReference type="SAM" id="MobiDB-lite"/>
    </source>
</evidence>
<feature type="compositionally biased region" description="Polar residues" evidence="1">
    <location>
        <begin position="985"/>
        <end position="996"/>
    </location>
</feature>
<evidence type="ECO:0000313" key="3">
    <source>
        <dbReference type="Proteomes" id="UP000433876"/>
    </source>
</evidence>
<feature type="compositionally biased region" description="Basic and acidic residues" evidence="1">
    <location>
        <begin position="259"/>
        <end position="268"/>
    </location>
</feature>
<feature type="compositionally biased region" description="Low complexity" evidence="1">
    <location>
        <begin position="1053"/>
        <end position="1066"/>
    </location>
</feature>
<dbReference type="OMA" id="PRPDWAM"/>
<feature type="compositionally biased region" description="Low complexity" evidence="1">
    <location>
        <begin position="689"/>
        <end position="698"/>
    </location>
</feature>
<feature type="compositionally biased region" description="Basic and acidic residues" evidence="1">
    <location>
        <begin position="641"/>
        <end position="669"/>
    </location>
</feature>
<feature type="compositionally biased region" description="Polar residues" evidence="1">
    <location>
        <begin position="611"/>
        <end position="620"/>
    </location>
</feature>
<feature type="compositionally biased region" description="Polar residues" evidence="1">
    <location>
        <begin position="559"/>
        <end position="576"/>
    </location>
</feature>
<feature type="compositionally biased region" description="Polar residues" evidence="1">
    <location>
        <begin position="94"/>
        <end position="112"/>
    </location>
</feature>
<protein>
    <recommendedName>
        <fullName evidence="4">Altered inheritance of mitochondria protein 21</fullName>
    </recommendedName>
</protein>
<feature type="region of interest" description="Disordered" evidence="1">
    <location>
        <begin position="259"/>
        <end position="278"/>
    </location>
</feature>
<dbReference type="VEuPathDB" id="FungiDB:SMAC_03393"/>
<feature type="compositionally biased region" description="Low complexity" evidence="1">
    <location>
        <begin position="943"/>
        <end position="956"/>
    </location>
</feature>
<evidence type="ECO:0008006" key="4">
    <source>
        <dbReference type="Google" id="ProtNLM"/>
    </source>
</evidence>
<feature type="compositionally biased region" description="Basic and acidic residues" evidence="1">
    <location>
        <begin position="540"/>
        <end position="553"/>
    </location>
</feature>
<dbReference type="Pfam" id="PF11489">
    <property type="entry name" value="Aim21"/>
    <property type="match status" value="1"/>
</dbReference>
<feature type="compositionally biased region" description="Polar residues" evidence="1">
    <location>
        <begin position="304"/>
        <end position="324"/>
    </location>
</feature>
<feature type="compositionally biased region" description="Acidic residues" evidence="1">
    <location>
        <begin position="624"/>
        <end position="633"/>
    </location>
</feature>
<feature type="compositionally biased region" description="Basic and acidic residues" evidence="1">
    <location>
        <begin position="868"/>
        <end position="939"/>
    </location>
</feature>
<accession>A0A8S8ZTY2</accession>
<sequence length="1126" mass="121565">MSTTESQPPVPPRPSRSTEKQPAPMIPPRPLKSRIERSMSPNPNRFAPSPLNEGPIQPKSSHPLRNGHNGEEIKRSTSVDLPSLGQEGMEYANLTESTPSSEQSAAPEQTRTIGHDLKLHAPKPSLPPANAKQRIMAVTRTDSDRAAAFGIGRPSSDDQSTHVLPSNKSLKKKASTTSQLSVDLEDEPGIPEIGQQVPMYKNAGDVQAPSPAPGAGPDKVKHHSRRTSARGILPPGSYGLHGHGVFAADKLEKAYYEKHPEARKKEHTPYQYDRANNFSMSSENLNKIVRETASRGSGLGVQNYPGTPSEQVGWQAIEESTSRVASPRPHSSGHKSPVKPTFAVQDDNGESRALEEDEEPKNVIHVDEPNSRSSRGKSMDGSAPTAEEDEEYTAPILAEDEVAKNPSPYAHEPAVVPGRRESAEPKSRPTSRPASIYKENSFEMRSTPLDDVEEYEPLFKDDEQPAKKPEVPLRPKSEHKRRFPSADVWEDAPSSTMYTAEVSTPEPIAEQQQEDEGQEQAKPRIEPREGETFAQAFARQQEELAEKEARENGPDGFVKSSTPKPSSHQSRPSWVQGQPHLLQEVKEAAKAARPAMAQRFPSRDVWEDSPESLQLQTEVSTPQQDEEQTEEATAESAKISPRTEEPEPKIDEKISEKPEAREETPEPKEPVPTSAAVTERKPSPPAIPSRPSLPSRPSIPDRPKPKPAPKPAIPARPVKASPTSGGLEPAEAAAPPRQKPAVPARPMGSKIAALQAGFMNDLNNRLKLGPQIPAKKEETSAEEQEKVEEKEKVPLSDARKGRARGPQRRAPAAAKAAAAAAAAAPAQTETKKDEGPKLSFSVSISYWAIDPESEEGGVSVGVVELKALTEEKPVEEKPKEEVEAEVKTESPAEAEKPKIEEVKDEAKAVAEKLVPEPVQKEAKEEEASKHETKEEKAPEPESESSASPEAITSEAPGAFPSTPAIEKEVRAEEQAAAEADADAESSVQVDTPTSTEAPAHEQVPIEAEQAEQAQAEETKTEAKETETKETQEPPTVTAASSETENVEDKRDATTASAKAEAAAASTPVTNSLATGPSSSSEEAPKEEVKSLVTNTAGETIVQAHIIKGDKGGVTPLEVEDKGGEEA</sequence>
<feature type="compositionally biased region" description="Basic and acidic residues" evidence="1">
    <location>
        <begin position="774"/>
        <end position="800"/>
    </location>
</feature>
<feature type="compositionally biased region" description="Basic and acidic residues" evidence="1">
    <location>
        <begin position="349"/>
        <end position="370"/>
    </location>
</feature>
<feature type="compositionally biased region" description="Basic and acidic residues" evidence="1">
    <location>
        <begin position="457"/>
        <end position="476"/>
    </location>
</feature>
<feature type="region of interest" description="Disordered" evidence="1">
    <location>
        <begin position="1"/>
        <end position="130"/>
    </location>
</feature>
<name>A0A8S8ZTY2_SORMA</name>
<dbReference type="InterPro" id="IPR021582">
    <property type="entry name" value="Aim21"/>
</dbReference>
<dbReference type="EMBL" id="NMPR01000046">
    <property type="protein sequence ID" value="KAA8632908.1"/>
    <property type="molecule type" value="Genomic_DNA"/>
</dbReference>
<feature type="region of interest" description="Disordered" evidence="1">
    <location>
        <begin position="765"/>
        <end position="835"/>
    </location>
</feature>
<feature type="compositionally biased region" description="Polar residues" evidence="1">
    <location>
        <begin position="493"/>
        <end position="502"/>
    </location>
</feature>
<reference evidence="2 3" key="1">
    <citation type="submission" date="2017-07" db="EMBL/GenBank/DDBJ databases">
        <title>Genome sequence of the Sordaria macrospora wild type strain R19027.</title>
        <authorList>
            <person name="Nowrousian M."/>
            <person name="Teichert I."/>
            <person name="Kueck U."/>
        </authorList>
    </citation>
    <scope>NUCLEOTIDE SEQUENCE [LARGE SCALE GENOMIC DNA]</scope>
    <source>
        <strain evidence="2 3">R19027</strain>
        <tissue evidence="2">Mycelium</tissue>
    </source>
</reference>
<feature type="compositionally biased region" description="Basic and acidic residues" evidence="1">
    <location>
        <begin position="68"/>
        <end position="77"/>
    </location>
</feature>
<dbReference type="Proteomes" id="UP000433876">
    <property type="component" value="Unassembled WGS sequence"/>
</dbReference>
<feature type="compositionally biased region" description="Basic and acidic residues" evidence="1">
    <location>
        <begin position="519"/>
        <end position="531"/>
    </location>
</feature>
<feature type="region of interest" description="Disordered" evidence="1">
    <location>
        <begin position="295"/>
        <end position="748"/>
    </location>
</feature>
<proteinExistence type="predicted"/>
<feature type="compositionally biased region" description="Basic and acidic residues" evidence="1">
    <location>
        <begin position="1016"/>
        <end position="1031"/>
    </location>
</feature>
<evidence type="ECO:0000313" key="2">
    <source>
        <dbReference type="EMBL" id="KAA8632908.1"/>
    </source>
</evidence>
<feature type="region of interest" description="Disordered" evidence="1">
    <location>
        <begin position="145"/>
        <end position="241"/>
    </location>
</feature>
<comment type="caution">
    <text evidence="2">The sequence shown here is derived from an EMBL/GenBank/DDBJ whole genome shotgun (WGS) entry which is preliminary data.</text>
</comment>